<dbReference type="GO" id="GO:0005829">
    <property type="term" value="C:cytosol"/>
    <property type="evidence" value="ECO:0007669"/>
    <property type="project" value="TreeGrafter"/>
</dbReference>
<dbReference type="EMBL" id="ARZA01000070">
    <property type="protein sequence ID" value="EOD01181.1"/>
    <property type="molecule type" value="Genomic_DNA"/>
</dbReference>
<evidence type="ECO:0000313" key="4">
    <source>
        <dbReference type="Proteomes" id="UP000013378"/>
    </source>
</evidence>
<organism evidence="3 4">
    <name type="scientific">Caldisalinibacter kiritimatiensis</name>
    <dbReference type="NCBI Taxonomy" id="1304284"/>
    <lineage>
        <taxon>Bacteria</taxon>
        <taxon>Bacillati</taxon>
        <taxon>Bacillota</taxon>
        <taxon>Tissierellia</taxon>
        <taxon>Tissierellales</taxon>
        <taxon>Thermohalobacteraceae</taxon>
        <taxon>Caldisalinibacter</taxon>
    </lineage>
</organism>
<evidence type="ECO:0000313" key="3">
    <source>
        <dbReference type="EMBL" id="EOD01181.1"/>
    </source>
</evidence>
<dbReference type="InterPro" id="IPR051463">
    <property type="entry name" value="Peptidase_U62_metallo"/>
</dbReference>
<comment type="similarity">
    <text evidence="1">Belongs to the peptidase U62 family.</text>
</comment>
<dbReference type="AlphaFoldDB" id="R1CR75"/>
<dbReference type="Pfam" id="PF19289">
    <property type="entry name" value="PmbA_TldD_3rd"/>
    <property type="match status" value="1"/>
</dbReference>
<dbReference type="SUPFAM" id="SSF111283">
    <property type="entry name" value="Putative modulator of DNA gyrase, PmbA/TldD"/>
    <property type="match status" value="1"/>
</dbReference>
<sequence>MQVPMSNYLQDQKSTLKKLIEILSDRYEYVSVLGTDTYGTQYSVQKTGIDISDSMWTERGFVIRVHNGINYSEFSFNEISEDNLDSLITNITTKLENDINSLKNSSIEISDYPVIQEEPIKKSFFGSVKIMPKDVSAKEKIERLVAIKEKALDLSEYLVDFRVAYEEVHISKLFISNKKELEQSYIWSQGYLVPIVRKENITKFAHKGYSGLKGVELIDELESNVEDVVSYGVKLLDAKKVTPGEYDIICAPDITGLIAHEAFGHGVEMDMFVKNRAKAVEYIDKPVASNLVTMHDGALAAKEVSSYFFDDEGTLGTDTIIIDNGILKTGISDLLSALKLGTKPTGNGKRESFERKAYARMTNTFIAAGNDTLEDMIASIKNGYLLEGLMSGMEDPKNWGIQCMILQGKEIKDGKLTGNIVSPVILTGYVPELLKSISMVSEKVELSGTGYCGKGYKEFVKTSNGGPYIKARGRLG</sequence>
<dbReference type="PANTHER" id="PTHR30624:SF4">
    <property type="entry name" value="METALLOPROTEASE TLDD"/>
    <property type="match status" value="1"/>
</dbReference>
<dbReference type="eggNOG" id="COG0312">
    <property type="taxonomic scope" value="Bacteria"/>
</dbReference>
<gene>
    <name evidence="3" type="ORF">L21TH_0720</name>
</gene>
<dbReference type="RefSeq" id="WP_006309183.1">
    <property type="nucleotide sequence ID" value="NZ_ARZA01000070.1"/>
</dbReference>
<keyword evidence="4" id="KW-1185">Reference proteome</keyword>
<dbReference type="PANTHER" id="PTHR30624">
    <property type="entry name" value="UNCHARACTERIZED PROTEIN TLDD AND PMBA"/>
    <property type="match status" value="1"/>
</dbReference>
<dbReference type="OrthoDB" id="9803213at2"/>
<dbReference type="InterPro" id="IPR045569">
    <property type="entry name" value="Metalloprtase-TldD/E_C"/>
</dbReference>
<dbReference type="GO" id="GO:0008237">
    <property type="term" value="F:metallopeptidase activity"/>
    <property type="evidence" value="ECO:0007669"/>
    <property type="project" value="InterPro"/>
</dbReference>
<dbReference type="STRING" id="1304284.L21TH_0720"/>
<feature type="domain" description="Metalloprotease TldD/E C-terminal" evidence="2">
    <location>
        <begin position="243"/>
        <end position="469"/>
    </location>
</feature>
<dbReference type="GO" id="GO:0006508">
    <property type="term" value="P:proteolysis"/>
    <property type="evidence" value="ECO:0007669"/>
    <property type="project" value="InterPro"/>
</dbReference>
<dbReference type="PATRIC" id="fig|1304284.3.peg.709"/>
<dbReference type="Proteomes" id="UP000013378">
    <property type="component" value="Unassembled WGS sequence"/>
</dbReference>
<dbReference type="InterPro" id="IPR036059">
    <property type="entry name" value="TldD/PmbA_sf"/>
</dbReference>
<comment type="caution">
    <text evidence="3">The sequence shown here is derived from an EMBL/GenBank/DDBJ whole genome shotgun (WGS) entry which is preliminary data.</text>
</comment>
<reference evidence="3 4" key="1">
    <citation type="journal article" date="2015" name="Geomicrobiol. J.">
        <title>Caldisalinibacter kiritimatiensis gen. nov., sp. nov., a moderately thermohalophilic thiosulfate-reducing bacterium from a hypersaline microbial mat.</title>
        <authorList>
            <person name="Ben Hania W."/>
            <person name="Joseph M."/>
            <person name="Fiebig A."/>
            <person name="Bunk B."/>
            <person name="Klenk H.-P."/>
            <person name="Fardeau M.-L."/>
            <person name="Spring S."/>
        </authorList>
    </citation>
    <scope>NUCLEOTIDE SEQUENCE [LARGE SCALE GENOMIC DNA]</scope>
    <source>
        <strain evidence="3 4">L21-TH-D2</strain>
    </source>
</reference>
<name>R1CR75_9FIRM</name>
<protein>
    <submittedName>
        <fullName evidence="3">TldD protein, part of proposed TldE/TldD proteolytic complex</fullName>
    </submittedName>
</protein>
<evidence type="ECO:0000259" key="2">
    <source>
        <dbReference type="Pfam" id="PF19289"/>
    </source>
</evidence>
<proteinExistence type="inferred from homology"/>
<evidence type="ECO:0000256" key="1">
    <source>
        <dbReference type="ARBA" id="ARBA00005836"/>
    </source>
</evidence>
<accession>R1CR75</accession>